<protein>
    <submittedName>
        <fullName evidence="3">Primosomal replication protein N</fullName>
    </submittedName>
</protein>
<sequence length="192" mass="22579">MYQNHTALLTQLAQAIEQLKANYRTQARQIVYAKFDPMVFSENFQPVDFYLKELDYSLAQLSQLNDQNLAQTIFLTEKLLAQCTALSDALAKSEPQENRYSHSTQPKLSLREQRKAELDKLPPRERLEKYYDALKALNDKLNEQKDLLAQAQSDMEQLRYRNLIEQTRARRQRCLEAIEILEEYLAFKDAQE</sequence>
<evidence type="ECO:0000313" key="3">
    <source>
        <dbReference type="EMBL" id="VTU08816.1"/>
    </source>
</evidence>
<proteinExistence type="predicted"/>
<dbReference type="Proteomes" id="UP000308167">
    <property type="component" value="Unassembled WGS sequence"/>
</dbReference>
<keyword evidence="1" id="KW-0175">Coiled coil</keyword>
<comment type="caution">
    <text evidence="3">The sequence shown here is derived from an EMBL/GenBank/DDBJ whole genome shotgun (WGS) entry which is preliminary data.</text>
</comment>
<dbReference type="Pfam" id="PF07445">
    <property type="entry name" value="PriC"/>
    <property type="match status" value="1"/>
</dbReference>
<dbReference type="Gene3D" id="1.20.1270.340">
    <property type="match status" value="1"/>
</dbReference>
<gene>
    <name evidence="3" type="ORF">SAMEA1410922_01656</name>
</gene>
<evidence type="ECO:0000256" key="1">
    <source>
        <dbReference type="SAM" id="Coils"/>
    </source>
</evidence>
<feature type="coiled-coil region" evidence="1">
    <location>
        <begin position="2"/>
        <end position="29"/>
    </location>
</feature>
<dbReference type="EMBL" id="CABFKI010000010">
    <property type="protein sequence ID" value="VTU08816.1"/>
    <property type="molecule type" value="Genomic_DNA"/>
</dbReference>
<organism evidence="3 4">
    <name type="scientific">Actinobacillus porcinus</name>
    <dbReference type="NCBI Taxonomy" id="51048"/>
    <lineage>
        <taxon>Bacteria</taxon>
        <taxon>Pseudomonadati</taxon>
        <taxon>Pseudomonadota</taxon>
        <taxon>Gammaproteobacteria</taxon>
        <taxon>Pasteurellales</taxon>
        <taxon>Pasteurellaceae</taxon>
        <taxon>Actinobacillus</taxon>
    </lineage>
</organism>
<accession>A0ABY6TLD7</accession>
<feature type="region of interest" description="Disordered" evidence="2">
    <location>
        <begin position="92"/>
        <end position="116"/>
    </location>
</feature>
<keyword evidence="4" id="KW-1185">Reference proteome</keyword>
<name>A0ABY6TLD7_9PAST</name>
<dbReference type="InterPro" id="IPR038338">
    <property type="entry name" value="PriC_sf"/>
</dbReference>
<dbReference type="RefSeq" id="WP_135710680.1">
    <property type="nucleotide sequence ID" value="NZ_CABFKI010000010.1"/>
</dbReference>
<dbReference type="GeneID" id="86156033"/>
<evidence type="ECO:0000313" key="4">
    <source>
        <dbReference type="Proteomes" id="UP000308167"/>
    </source>
</evidence>
<feature type="coiled-coil region" evidence="1">
    <location>
        <begin position="124"/>
        <end position="161"/>
    </location>
</feature>
<reference evidence="3 4" key="1">
    <citation type="submission" date="2019-05" db="EMBL/GenBank/DDBJ databases">
        <authorList>
            <consortium name="Pathogen Informatics"/>
        </authorList>
    </citation>
    <scope>NUCLEOTIDE SEQUENCE [LARGE SCALE GENOMIC DNA]</scope>
    <source>
        <strain evidence="3 4">NM319</strain>
    </source>
</reference>
<evidence type="ECO:0000256" key="2">
    <source>
        <dbReference type="SAM" id="MobiDB-lite"/>
    </source>
</evidence>
<dbReference type="InterPro" id="IPR010890">
    <property type="entry name" value="PriC"/>
</dbReference>